<evidence type="ECO:0000256" key="3">
    <source>
        <dbReference type="ARBA" id="ARBA00004514"/>
    </source>
</evidence>
<evidence type="ECO:0000256" key="12">
    <source>
        <dbReference type="ARBA" id="ARBA00023136"/>
    </source>
</evidence>
<dbReference type="Gene3D" id="3.40.980.10">
    <property type="entry name" value="MoaB/Mog-like domain"/>
    <property type="match status" value="1"/>
</dbReference>
<dbReference type="PROSITE" id="PS01079">
    <property type="entry name" value="MOCF_BIOSYNTHESIS_2"/>
    <property type="match status" value="1"/>
</dbReference>
<dbReference type="NCBIfam" id="TIGR00177">
    <property type="entry name" value="molyb_syn"/>
    <property type="match status" value="1"/>
</dbReference>
<keyword evidence="10" id="KW-0963">Cytoplasm</keyword>
<dbReference type="EC" id="2.7.7.75" evidence="7"/>
<keyword evidence="25" id="KW-0479">Metal-binding</keyword>
<dbReference type="FunFam" id="2.40.340.10:FF:000001">
    <property type="entry name" value="Molybdopterin molybdenumtransferase"/>
    <property type="match status" value="1"/>
</dbReference>
<dbReference type="CDD" id="cd00887">
    <property type="entry name" value="MoeA"/>
    <property type="match status" value="1"/>
</dbReference>
<dbReference type="InterPro" id="IPR036425">
    <property type="entry name" value="MoaB/Mog-like_dom_sf"/>
</dbReference>
<dbReference type="GO" id="GO:0005829">
    <property type="term" value="C:cytosol"/>
    <property type="evidence" value="ECO:0007669"/>
    <property type="project" value="UniProtKB-SubCell"/>
</dbReference>
<comment type="catalytic activity">
    <reaction evidence="19">
        <text>adenylyl-molybdopterin + molybdate = Mo-molybdopterin + AMP + H(+)</text>
        <dbReference type="Rhea" id="RHEA:35047"/>
        <dbReference type="ChEBI" id="CHEBI:15378"/>
        <dbReference type="ChEBI" id="CHEBI:36264"/>
        <dbReference type="ChEBI" id="CHEBI:62727"/>
        <dbReference type="ChEBI" id="CHEBI:71302"/>
        <dbReference type="ChEBI" id="CHEBI:456215"/>
        <dbReference type="EC" id="2.10.1.1"/>
    </reaction>
    <physiologicalReaction direction="left-to-right" evidence="19">
        <dbReference type="Rhea" id="RHEA:35048"/>
    </physiologicalReaction>
</comment>
<evidence type="ECO:0000256" key="17">
    <source>
        <dbReference type="ARBA" id="ARBA00023288"/>
    </source>
</evidence>
<dbReference type="EC" id="2.10.1.1" evidence="8"/>
<dbReference type="FunFam" id="2.170.190.11:FF:000001">
    <property type="entry name" value="Molybdopterin molybdenumtransferase"/>
    <property type="match status" value="1"/>
</dbReference>
<dbReference type="GO" id="GO:0005856">
    <property type="term" value="C:cytoskeleton"/>
    <property type="evidence" value="ECO:0007669"/>
    <property type="project" value="UniProtKB-SubCell"/>
</dbReference>
<evidence type="ECO:0000256" key="5">
    <source>
        <dbReference type="ARBA" id="ARBA00007589"/>
    </source>
</evidence>
<comment type="similarity">
    <text evidence="25">Belongs to the MoeA family.</text>
</comment>
<dbReference type="Gene3D" id="2.40.340.10">
    <property type="entry name" value="MoeA, C-terminal, domain IV"/>
    <property type="match status" value="1"/>
</dbReference>
<keyword evidence="15" id="KW-0628">Postsynaptic cell membrane</keyword>
<keyword evidence="13 25" id="KW-0501">Molybdenum cofactor biosynthesis</keyword>
<comment type="function">
    <text evidence="21">Also has a catalytic activity and catalyzes two steps in the biosynthesis of the molybdenum cofactor. In the first step, molybdopterin is adenylated. Subsequently, molybdate is inserted into adenylated molybdopterin and AMP is released.</text>
</comment>
<dbReference type="InterPro" id="IPR036135">
    <property type="entry name" value="MoeA_linker/N_sf"/>
</dbReference>
<dbReference type="GO" id="GO:0005524">
    <property type="term" value="F:ATP binding"/>
    <property type="evidence" value="ECO:0007669"/>
    <property type="project" value="UniProtKB-UniRule"/>
</dbReference>
<evidence type="ECO:0000256" key="2">
    <source>
        <dbReference type="ARBA" id="ARBA00004279"/>
    </source>
</evidence>
<evidence type="ECO:0000256" key="16">
    <source>
        <dbReference type="ARBA" id="ARBA00023273"/>
    </source>
</evidence>
<dbReference type="GO" id="GO:0061599">
    <property type="term" value="F:molybdopterin molybdotransferase activity"/>
    <property type="evidence" value="ECO:0007669"/>
    <property type="project" value="UniProtKB-UniRule"/>
</dbReference>
<dbReference type="FunFam" id="3.40.980.10:FF:000001">
    <property type="entry name" value="Molybdopterin molybdenumtransferase"/>
    <property type="match status" value="1"/>
</dbReference>
<comment type="similarity">
    <text evidence="6">In the C-terminal section; belongs to the MoeA family.</text>
</comment>
<reference evidence="27" key="1">
    <citation type="submission" date="2022-08" db="UniProtKB">
        <authorList>
            <consortium name="EnsemblMetazoa"/>
        </authorList>
    </citation>
    <scope>IDENTIFICATION</scope>
    <source>
        <strain evidence="27">05x7-T-G4-1.051#20</strain>
    </source>
</reference>
<evidence type="ECO:0000256" key="13">
    <source>
        <dbReference type="ARBA" id="ARBA00023150"/>
    </source>
</evidence>
<keyword evidence="11" id="KW-0770">Synapse</keyword>
<dbReference type="InterPro" id="IPR036688">
    <property type="entry name" value="MoeA_C_domain_IV_sf"/>
</dbReference>
<comment type="function">
    <text evidence="25">Catalyzes two steps in the biosynthesis of the molybdenum cofactor. In the first step, molybdopterin is adenylated. Subsequently, molybdate is inserted into adenylated molybdopterin and AMP is released.</text>
</comment>
<keyword evidence="9" id="KW-1003">Cell membrane</keyword>
<comment type="function">
    <text evidence="22">Microtubule-associated protein involved in membrane protein-cytoskeleton interactions. It is thought to anchor the inhibitory glycine receptor (GLYR) to subsynaptic microtubules. Acts as a major instructive molecule at inhibitory synapses, where it also clusters GABA type A receptors.</text>
</comment>
<keyword evidence="12" id="KW-0472">Membrane</keyword>
<dbReference type="Proteomes" id="UP000005408">
    <property type="component" value="Unassembled WGS sequence"/>
</dbReference>
<dbReference type="GO" id="GO:0072579">
    <property type="term" value="P:glycine receptor clustering"/>
    <property type="evidence" value="ECO:0007669"/>
    <property type="project" value="TreeGrafter"/>
</dbReference>
<keyword evidence="16" id="KW-0966">Cell projection</keyword>
<feature type="domain" description="MoaB/Mog" evidence="26">
    <location>
        <begin position="180"/>
        <end position="320"/>
    </location>
</feature>
<dbReference type="InterPro" id="IPR038987">
    <property type="entry name" value="MoeA-like"/>
</dbReference>
<keyword evidence="25" id="KW-0460">Magnesium</keyword>
<evidence type="ECO:0000256" key="20">
    <source>
        <dbReference type="ARBA" id="ARBA00051501"/>
    </source>
</evidence>
<evidence type="ECO:0000256" key="10">
    <source>
        <dbReference type="ARBA" id="ARBA00022490"/>
    </source>
</evidence>
<evidence type="ECO:0000256" key="1">
    <source>
        <dbReference type="ARBA" id="ARBA00004245"/>
    </source>
</evidence>
<dbReference type="Pfam" id="PF03453">
    <property type="entry name" value="MoeA_N"/>
    <property type="match status" value="1"/>
</dbReference>
<dbReference type="InterPro" id="IPR005111">
    <property type="entry name" value="MoeA_C_domain_IV"/>
</dbReference>
<comment type="similarity">
    <text evidence="5">In the N-terminal section; belongs to the MoaB/Mog family.</text>
</comment>
<keyword evidence="25" id="KW-0500">Molybdenum</keyword>
<dbReference type="InterPro" id="IPR001453">
    <property type="entry name" value="MoaB/Mog_dom"/>
</dbReference>
<dbReference type="GO" id="GO:0046872">
    <property type="term" value="F:metal ion binding"/>
    <property type="evidence" value="ECO:0007669"/>
    <property type="project" value="UniProtKB-UniRule"/>
</dbReference>
<sequence>MISVDEALKIVLEHAQPLGAEEIGLRECLCRFLADDVHAIDPLPPFPASIKDGYAVIAADGAGNRLVLGDSTAGSVPKGVVTSGFCVRINTGAPLPVGADSVVQVEDTILVREEDDGRTEVEIKIMVAPKRGQDIRPVGSDIAKGEKVLEKSQKIGPSELGILATVGAARVTCYRLPVVGVMSTGNELVEPDEALQEGKIRDSNRTTLIAQLLEHGFPVVDLGVADDTVEALLTKLTESLRKCDVIVTSGGVSMGDKDLLKHVLTDLNADLKFGRVFMKPGKPTAFATLDEGRKLFFGLPGNPVSAVVTCNLYVIPALNKMAGNPSPKRTMIRARIADKIHLDPRPEYHRALLTWHPDDPIPQAISTGNQMSSRLLSMRTANALLVLPPKTEVLQTIESGALVDAMIIGRL</sequence>
<dbReference type="AlphaFoldDB" id="A0A8W8IEA8"/>
<dbReference type="PANTHER" id="PTHR10192:SF5">
    <property type="entry name" value="GEPHYRIN"/>
    <property type="match status" value="1"/>
</dbReference>
<evidence type="ECO:0000256" key="15">
    <source>
        <dbReference type="ARBA" id="ARBA00023257"/>
    </source>
</evidence>
<dbReference type="GO" id="GO:0098970">
    <property type="term" value="P:postsynaptic neurotransmitter receptor diffusion trapping"/>
    <property type="evidence" value="ECO:0007669"/>
    <property type="project" value="TreeGrafter"/>
</dbReference>
<evidence type="ECO:0000256" key="18">
    <source>
        <dbReference type="ARBA" id="ARBA00034105"/>
    </source>
</evidence>
<dbReference type="PANTHER" id="PTHR10192">
    <property type="entry name" value="MOLYBDOPTERIN BIOSYNTHESIS PROTEIN"/>
    <property type="match status" value="1"/>
</dbReference>
<dbReference type="GO" id="GO:0099634">
    <property type="term" value="C:postsynaptic specialization membrane"/>
    <property type="evidence" value="ECO:0007669"/>
    <property type="project" value="GOC"/>
</dbReference>
<comment type="subcellular location">
    <subcellularLocation>
        <location evidence="2">Cell projection</location>
        <location evidence="2">Dendrite</location>
    </subcellularLocation>
    <subcellularLocation>
        <location evidence="1">Cytoplasm</location>
        <location evidence="1">Cytoskeleton</location>
    </subcellularLocation>
    <subcellularLocation>
        <location evidence="3">Cytoplasm</location>
        <location evidence="3">Cytosol</location>
    </subcellularLocation>
    <subcellularLocation>
        <location evidence="23">Postsynaptic cell membrane</location>
        <topology evidence="23">Lipid-anchor</topology>
        <orientation evidence="23">Cytoplasmic side</orientation>
    </subcellularLocation>
    <subcellularLocation>
        <location evidence="18">Postsynaptic density</location>
    </subcellularLocation>
</comment>
<evidence type="ECO:0000256" key="7">
    <source>
        <dbReference type="ARBA" id="ARBA00012509"/>
    </source>
</evidence>
<evidence type="ECO:0000256" key="6">
    <source>
        <dbReference type="ARBA" id="ARBA00008339"/>
    </source>
</evidence>
<evidence type="ECO:0000259" key="26">
    <source>
        <dbReference type="SMART" id="SM00852"/>
    </source>
</evidence>
<comment type="cofactor">
    <cofactor evidence="25">
        <name>Mg(2+)</name>
        <dbReference type="ChEBI" id="CHEBI:18420"/>
    </cofactor>
</comment>
<dbReference type="GO" id="GO:0014069">
    <property type="term" value="C:postsynaptic density"/>
    <property type="evidence" value="ECO:0007669"/>
    <property type="project" value="UniProtKB-SubCell"/>
</dbReference>
<dbReference type="Gene3D" id="2.170.190.11">
    <property type="entry name" value="Molybdopterin biosynthesis moea protein, domain 3"/>
    <property type="match status" value="1"/>
</dbReference>
<dbReference type="InterPro" id="IPR008284">
    <property type="entry name" value="MoCF_biosynth_CS"/>
</dbReference>
<comment type="catalytic activity">
    <reaction evidence="20">
        <text>molybdopterin + ATP + H(+) = adenylyl-molybdopterin + diphosphate</text>
        <dbReference type="Rhea" id="RHEA:31331"/>
        <dbReference type="ChEBI" id="CHEBI:15378"/>
        <dbReference type="ChEBI" id="CHEBI:30616"/>
        <dbReference type="ChEBI" id="CHEBI:33019"/>
        <dbReference type="ChEBI" id="CHEBI:58698"/>
        <dbReference type="ChEBI" id="CHEBI:62727"/>
        <dbReference type="EC" id="2.7.7.75"/>
    </reaction>
    <physiologicalReaction direction="left-to-right" evidence="20">
        <dbReference type="Rhea" id="RHEA:31332"/>
    </physiologicalReaction>
</comment>
<dbReference type="Pfam" id="PF03454">
    <property type="entry name" value="MoeA_C"/>
    <property type="match status" value="1"/>
</dbReference>
<dbReference type="SUPFAM" id="SSF53218">
    <property type="entry name" value="Molybdenum cofactor biosynthesis proteins"/>
    <property type="match status" value="1"/>
</dbReference>
<comment type="pathway">
    <text evidence="4 25">Cofactor biosynthesis; molybdopterin biosynthesis.</text>
</comment>
<keyword evidence="25" id="KW-0808">Transferase</keyword>
<dbReference type="Gene3D" id="3.90.105.10">
    <property type="entry name" value="Molybdopterin biosynthesis moea protein, domain 2"/>
    <property type="match status" value="1"/>
</dbReference>
<accession>A0A8W8IEA8</accession>
<dbReference type="NCBIfam" id="NF045515">
    <property type="entry name" value="Glp_gephyrin"/>
    <property type="match status" value="1"/>
</dbReference>
<dbReference type="SUPFAM" id="SSF63867">
    <property type="entry name" value="MoeA C-terminal domain-like"/>
    <property type="match status" value="1"/>
</dbReference>
<evidence type="ECO:0000256" key="8">
    <source>
        <dbReference type="ARBA" id="ARBA00013269"/>
    </source>
</evidence>
<protein>
    <recommendedName>
        <fullName evidence="24">Gephyrin</fullName>
        <ecNumber evidence="8">2.10.1.1</ecNumber>
        <ecNumber evidence="7">2.7.7.75</ecNumber>
    </recommendedName>
</protein>
<evidence type="ECO:0000256" key="25">
    <source>
        <dbReference type="RuleBase" id="RU365090"/>
    </source>
</evidence>
<dbReference type="SUPFAM" id="SSF63882">
    <property type="entry name" value="MoeA N-terminal region -like"/>
    <property type="match status" value="1"/>
</dbReference>
<evidence type="ECO:0000256" key="22">
    <source>
        <dbReference type="ARBA" id="ARBA00059974"/>
    </source>
</evidence>
<evidence type="ECO:0000256" key="24">
    <source>
        <dbReference type="ARBA" id="ARBA00073890"/>
    </source>
</evidence>
<evidence type="ECO:0000256" key="9">
    <source>
        <dbReference type="ARBA" id="ARBA00022475"/>
    </source>
</evidence>
<organism evidence="27 28">
    <name type="scientific">Magallana gigas</name>
    <name type="common">Pacific oyster</name>
    <name type="synonym">Crassostrea gigas</name>
    <dbReference type="NCBI Taxonomy" id="29159"/>
    <lineage>
        <taxon>Eukaryota</taxon>
        <taxon>Metazoa</taxon>
        <taxon>Spiralia</taxon>
        <taxon>Lophotrochozoa</taxon>
        <taxon>Mollusca</taxon>
        <taxon>Bivalvia</taxon>
        <taxon>Autobranchia</taxon>
        <taxon>Pteriomorphia</taxon>
        <taxon>Ostreida</taxon>
        <taxon>Ostreoidea</taxon>
        <taxon>Ostreidae</taxon>
        <taxon>Magallana</taxon>
    </lineage>
</organism>
<dbReference type="EnsemblMetazoa" id="G13537.4">
    <property type="protein sequence ID" value="G13537.4:cds"/>
    <property type="gene ID" value="G13537"/>
</dbReference>
<evidence type="ECO:0000256" key="19">
    <source>
        <dbReference type="ARBA" id="ARBA00050229"/>
    </source>
</evidence>
<evidence type="ECO:0000256" key="14">
    <source>
        <dbReference type="ARBA" id="ARBA00023212"/>
    </source>
</evidence>
<dbReference type="SMART" id="SM00852">
    <property type="entry name" value="MoCF_biosynth"/>
    <property type="match status" value="1"/>
</dbReference>
<evidence type="ECO:0000256" key="23">
    <source>
        <dbReference type="ARBA" id="ARBA00060421"/>
    </source>
</evidence>
<dbReference type="Pfam" id="PF00994">
    <property type="entry name" value="MoCF_biosynth"/>
    <property type="match status" value="1"/>
</dbReference>
<keyword evidence="28" id="KW-1185">Reference proteome</keyword>
<proteinExistence type="inferred from homology"/>
<evidence type="ECO:0000313" key="28">
    <source>
        <dbReference type="Proteomes" id="UP000005408"/>
    </source>
</evidence>
<dbReference type="GO" id="GO:0006777">
    <property type="term" value="P:Mo-molybdopterin cofactor biosynthetic process"/>
    <property type="evidence" value="ECO:0007669"/>
    <property type="project" value="UniProtKB-UniRule"/>
</dbReference>
<dbReference type="GO" id="GO:0030425">
    <property type="term" value="C:dendrite"/>
    <property type="evidence" value="ECO:0007669"/>
    <property type="project" value="UniProtKB-SubCell"/>
</dbReference>
<dbReference type="InterPro" id="IPR005110">
    <property type="entry name" value="MoeA_linker/N"/>
</dbReference>
<keyword evidence="14" id="KW-0206">Cytoskeleton</keyword>
<evidence type="ECO:0000256" key="11">
    <source>
        <dbReference type="ARBA" id="ARBA00023018"/>
    </source>
</evidence>
<dbReference type="GO" id="GO:0097112">
    <property type="term" value="P:gamma-aminobutyric acid receptor clustering"/>
    <property type="evidence" value="ECO:0007669"/>
    <property type="project" value="TreeGrafter"/>
</dbReference>
<evidence type="ECO:0000313" key="27">
    <source>
        <dbReference type="EnsemblMetazoa" id="G13537.4:cds"/>
    </source>
</evidence>
<name>A0A8W8IEA8_MAGGI</name>
<dbReference type="GO" id="GO:0007529">
    <property type="term" value="P:establishment of synaptic specificity at neuromuscular junction"/>
    <property type="evidence" value="ECO:0007669"/>
    <property type="project" value="TreeGrafter"/>
</dbReference>
<dbReference type="GO" id="GO:0061598">
    <property type="term" value="F:molybdopterin adenylyltransferase activity"/>
    <property type="evidence" value="ECO:0007669"/>
    <property type="project" value="UniProtKB-UniRule"/>
</dbReference>
<evidence type="ECO:0000256" key="21">
    <source>
        <dbReference type="ARBA" id="ARBA00055539"/>
    </source>
</evidence>
<evidence type="ECO:0000256" key="4">
    <source>
        <dbReference type="ARBA" id="ARBA00005046"/>
    </source>
</evidence>
<keyword evidence="17" id="KW-0449">Lipoprotein</keyword>